<proteinExistence type="predicted"/>
<dbReference type="RefSeq" id="WP_119771571.1">
    <property type="nucleotide sequence ID" value="NZ_QYUO01000003.1"/>
</dbReference>
<dbReference type="EMBL" id="QYUO01000003">
    <property type="protein sequence ID" value="RJF91673.1"/>
    <property type="molecule type" value="Genomic_DNA"/>
</dbReference>
<dbReference type="OrthoDB" id="9780765at2"/>
<dbReference type="GO" id="GO:0047372">
    <property type="term" value="F:monoacylglycerol lipase activity"/>
    <property type="evidence" value="ECO:0007669"/>
    <property type="project" value="TreeGrafter"/>
</dbReference>
<dbReference type="GO" id="GO:0016020">
    <property type="term" value="C:membrane"/>
    <property type="evidence" value="ECO:0007669"/>
    <property type="project" value="TreeGrafter"/>
</dbReference>
<protein>
    <submittedName>
        <fullName evidence="3">Alpha/beta hydrolase</fullName>
    </submittedName>
</protein>
<comment type="caution">
    <text evidence="3">The sequence shown here is derived from an EMBL/GenBank/DDBJ whole genome shotgun (WGS) entry which is preliminary data.</text>
</comment>
<dbReference type="Proteomes" id="UP000265955">
    <property type="component" value="Unassembled WGS sequence"/>
</dbReference>
<dbReference type="PANTHER" id="PTHR43798">
    <property type="entry name" value="MONOACYLGLYCEROL LIPASE"/>
    <property type="match status" value="1"/>
</dbReference>
<keyword evidence="4" id="KW-1185">Reference proteome</keyword>
<sequence length="322" mass="36177">MSNGVSNTLASHGHESDVASQDSHPQWFRQALAKPGLSNFVQIDGVRIHYLSWNMEQTEKPALLFIHGFRAHAHWWDFIAPFFTEQYRVLAMDFSGMGDSEHRASYDVDTFANEIIGLIEALGLAPITAVGHSYGGSRLLRACAERPDLFRHAVVVDSYVLFQGEPGPSLPKKLLGTRTYPDYASARTRYRLMPEQPFAHDFLVAHIAHHAMRELEGGWRWKFDPDMPTTGYREPDGEAVLARIDTPVDYICGERSAVVDAKRALRTVQALRTVRGPIMIPDGQHHLMLDQPIALITTLRALLADTRQPNQSQSTQTPRKAQ</sequence>
<dbReference type="GO" id="GO:0046464">
    <property type="term" value="P:acylglycerol catabolic process"/>
    <property type="evidence" value="ECO:0007669"/>
    <property type="project" value="TreeGrafter"/>
</dbReference>
<dbReference type="SUPFAM" id="SSF53474">
    <property type="entry name" value="alpha/beta-Hydrolases"/>
    <property type="match status" value="1"/>
</dbReference>
<evidence type="ECO:0000256" key="1">
    <source>
        <dbReference type="SAM" id="MobiDB-lite"/>
    </source>
</evidence>
<keyword evidence="3" id="KW-0378">Hydrolase</keyword>
<evidence type="ECO:0000313" key="3">
    <source>
        <dbReference type="EMBL" id="RJF91673.1"/>
    </source>
</evidence>
<feature type="compositionally biased region" description="Polar residues" evidence="1">
    <location>
        <begin position="1"/>
        <end position="10"/>
    </location>
</feature>
<accession>A0A3A3G0S9</accession>
<dbReference type="InterPro" id="IPR000073">
    <property type="entry name" value="AB_hydrolase_1"/>
</dbReference>
<dbReference type="InterPro" id="IPR029058">
    <property type="entry name" value="AB_hydrolase_fold"/>
</dbReference>
<feature type="domain" description="AB hydrolase-1" evidence="2">
    <location>
        <begin position="63"/>
        <end position="294"/>
    </location>
</feature>
<dbReference type="AlphaFoldDB" id="A0A3A3G0S9"/>
<organism evidence="3 4">
    <name type="scientific">Noviherbaspirillum saxi</name>
    <dbReference type="NCBI Taxonomy" id="2320863"/>
    <lineage>
        <taxon>Bacteria</taxon>
        <taxon>Pseudomonadati</taxon>
        <taxon>Pseudomonadota</taxon>
        <taxon>Betaproteobacteria</taxon>
        <taxon>Burkholderiales</taxon>
        <taxon>Oxalobacteraceae</taxon>
        <taxon>Noviherbaspirillum</taxon>
    </lineage>
</organism>
<gene>
    <name evidence="3" type="ORF">D3871_23540</name>
</gene>
<reference evidence="4" key="1">
    <citation type="submission" date="2018-09" db="EMBL/GenBank/DDBJ databases">
        <authorList>
            <person name="Zhu H."/>
        </authorList>
    </citation>
    <scope>NUCLEOTIDE SEQUENCE [LARGE SCALE GENOMIC DNA]</scope>
    <source>
        <strain evidence="4">K1R23-30</strain>
    </source>
</reference>
<evidence type="ECO:0000313" key="4">
    <source>
        <dbReference type="Proteomes" id="UP000265955"/>
    </source>
</evidence>
<dbReference type="InterPro" id="IPR050266">
    <property type="entry name" value="AB_hydrolase_sf"/>
</dbReference>
<dbReference type="Pfam" id="PF12697">
    <property type="entry name" value="Abhydrolase_6"/>
    <property type="match status" value="1"/>
</dbReference>
<name>A0A3A3G0S9_9BURK</name>
<feature type="region of interest" description="Disordered" evidence="1">
    <location>
        <begin position="1"/>
        <end position="20"/>
    </location>
</feature>
<evidence type="ECO:0000259" key="2">
    <source>
        <dbReference type="Pfam" id="PF12697"/>
    </source>
</evidence>
<dbReference type="Gene3D" id="3.40.50.1820">
    <property type="entry name" value="alpha/beta hydrolase"/>
    <property type="match status" value="1"/>
</dbReference>
<dbReference type="PANTHER" id="PTHR43798:SF33">
    <property type="entry name" value="HYDROLASE, PUTATIVE (AFU_ORTHOLOGUE AFUA_2G14860)-RELATED"/>
    <property type="match status" value="1"/>
</dbReference>